<protein>
    <submittedName>
        <fullName evidence="1">Uncharacterized protein</fullName>
    </submittedName>
</protein>
<keyword evidence="2" id="KW-1185">Reference proteome</keyword>
<gene>
    <name evidence="1" type="ORF">BC781_101827</name>
</gene>
<reference evidence="1 2" key="1">
    <citation type="submission" date="2018-03" db="EMBL/GenBank/DDBJ databases">
        <title>Genomic Encyclopedia of Archaeal and Bacterial Type Strains, Phase II (KMG-II): from individual species to whole genera.</title>
        <authorList>
            <person name="Goeker M."/>
        </authorList>
    </citation>
    <scope>NUCLEOTIDE SEQUENCE [LARGE SCALE GENOMIC DNA]</scope>
    <source>
        <strain evidence="1 2">DSM 28229</strain>
    </source>
</reference>
<dbReference type="AlphaFoldDB" id="A0A315ZFU2"/>
<accession>A0A315ZFU2</accession>
<sequence>MKVFEKPLPTYISGFFPQDYEKEPFDLDKFLQQVFTDSKIDFSKAVIDRQSSDHTYILVKFKYDDVALLLLSHKYFPVMAISKNNFGSFEFLDIPELVEAFFQKSVKVLSKATLETPVNGHHPTCVQLVKDLADIEFAEFAFYEPKYISDIVFNRWKK</sequence>
<dbReference type="RefSeq" id="WP_109615948.1">
    <property type="nucleotide sequence ID" value="NZ_QGDO01000001.1"/>
</dbReference>
<dbReference type="OrthoDB" id="6313019at2"/>
<dbReference type="Proteomes" id="UP000245535">
    <property type="component" value="Unassembled WGS sequence"/>
</dbReference>
<evidence type="ECO:0000313" key="1">
    <source>
        <dbReference type="EMBL" id="PWJ44456.1"/>
    </source>
</evidence>
<name>A0A315ZFU2_SEDFL</name>
<proteinExistence type="predicted"/>
<evidence type="ECO:0000313" key="2">
    <source>
        <dbReference type="Proteomes" id="UP000245535"/>
    </source>
</evidence>
<dbReference type="EMBL" id="QGDO01000001">
    <property type="protein sequence ID" value="PWJ44456.1"/>
    <property type="molecule type" value="Genomic_DNA"/>
</dbReference>
<organism evidence="1 2">
    <name type="scientific">Sediminitomix flava</name>
    <dbReference type="NCBI Taxonomy" id="379075"/>
    <lineage>
        <taxon>Bacteria</taxon>
        <taxon>Pseudomonadati</taxon>
        <taxon>Bacteroidota</taxon>
        <taxon>Cytophagia</taxon>
        <taxon>Cytophagales</taxon>
        <taxon>Flammeovirgaceae</taxon>
        <taxon>Sediminitomix</taxon>
    </lineage>
</organism>
<comment type="caution">
    <text evidence="1">The sequence shown here is derived from an EMBL/GenBank/DDBJ whole genome shotgun (WGS) entry which is preliminary data.</text>
</comment>